<keyword evidence="3" id="KW-1185">Reference proteome</keyword>
<reference evidence="2 3" key="1">
    <citation type="submission" date="2020-06" db="EMBL/GenBank/DDBJ databases">
        <title>Nonomuraea sp. SMC257, a novel actinomycete isolated from soil.</title>
        <authorList>
            <person name="Chanama M."/>
        </authorList>
    </citation>
    <scope>NUCLEOTIDE SEQUENCE [LARGE SCALE GENOMIC DNA]</scope>
    <source>
        <strain evidence="2 3">SMC257</strain>
    </source>
</reference>
<dbReference type="Gene3D" id="3.60.10.10">
    <property type="entry name" value="Endonuclease/exonuclease/phosphatase"/>
    <property type="match status" value="1"/>
</dbReference>
<proteinExistence type="predicted"/>
<dbReference type="EMBL" id="JABWGN010000003">
    <property type="protein sequence ID" value="NUW31485.1"/>
    <property type="molecule type" value="Genomic_DNA"/>
</dbReference>
<comment type="caution">
    <text evidence="2">The sequence shown here is derived from an EMBL/GenBank/DDBJ whole genome shotgun (WGS) entry which is preliminary data.</text>
</comment>
<feature type="region of interest" description="Disordered" evidence="1">
    <location>
        <begin position="301"/>
        <end position="335"/>
    </location>
</feature>
<dbReference type="RefSeq" id="WP_175588937.1">
    <property type="nucleotide sequence ID" value="NZ_JABWGN010000003.1"/>
</dbReference>
<evidence type="ECO:0000313" key="2">
    <source>
        <dbReference type="EMBL" id="NUW31485.1"/>
    </source>
</evidence>
<gene>
    <name evidence="2" type="ORF">HTZ77_08615</name>
</gene>
<dbReference type="InterPro" id="IPR036691">
    <property type="entry name" value="Endo/exonu/phosph_ase_sf"/>
</dbReference>
<name>A0A7Y6I4C5_9ACTN</name>
<dbReference type="AlphaFoldDB" id="A0A7Y6I4C5"/>
<sequence>MAQPDPITTTDLWDLKADPGRLEVLAGTWRALGTKVGSVEGLINDAAHTVFAKEHWTGDTAKSFNDYRKKFTADVERFGAWAVNVAELLGYTATVLRVQQGLLDDERKKLAAVPTTTDLTGLTFRPRDAKESSLVAGAISTAQEIRGRVDEVLAEKKRDMAFYENQLELIAKEWKPRTVRMLNLNIGQGAGNSPGDSAGTDSEDISSIAQVVADQGADIATVQEVFRHDIANLEEELENRTGDNWDVRFEEASKKYHANDDWPIIGDIINAPFGNAVLVREGDVIEGTGDSERVKLDVEGGSITVPANQPGGGDSRIDDGEGRSAARTEVQIRPR</sequence>
<protein>
    <submittedName>
        <fullName evidence="2">Uncharacterized protein</fullName>
    </submittedName>
</protein>
<evidence type="ECO:0000313" key="3">
    <source>
        <dbReference type="Proteomes" id="UP000586042"/>
    </source>
</evidence>
<feature type="compositionally biased region" description="Basic and acidic residues" evidence="1">
    <location>
        <begin position="315"/>
        <end position="335"/>
    </location>
</feature>
<accession>A0A7Y6I4C5</accession>
<evidence type="ECO:0000256" key="1">
    <source>
        <dbReference type="SAM" id="MobiDB-lite"/>
    </source>
</evidence>
<dbReference type="Proteomes" id="UP000586042">
    <property type="component" value="Unassembled WGS sequence"/>
</dbReference>
<organism evidence="2 3">
    <name type="scientific">Nonomuraea montanisoli</name>
    <dbReference type="NCBI Taxonomy" id="2741721"/>
    <lineage>
        <taxon>Bacteria</taxon>
        <taxon>Bacillati</taxon>
        <taxon>Actinomycetota</taxon>
        <taxon>Actinomycetes</taxon>
        <taxon>Streptosporangiales</taxon>
        <taxon>Streptosporangiaceae</taxon>
        <taxon>Nonomuraea</taxon>
    </lineage>
</organism>